<sequence length="213" mass="23661">MKIKALIFTAAVTFILNGCMSMPISTMYKMSQFSPLDIKPHELKVAIRTNEAINIQSGAVQISMDVQSKGMEKASGISKSQLDEFGPLDIALKMNVRVLPENKKGFAPILLDDIGDDERLTILSLSDEDAQTMSDTLALVRKYKANGIKPRGSFGISTQSQCFGDFSGFDELEVDVFIQVDNQEGYIMFLEDIDIIEEANDRDLKMLTTNKCE</sequence>
<accession>A0ABT5F874</accession>
<dbReference type="Proteomes" id="UP001528411">
    <property type="component" value="Unassembled WGS sequence"/>
</dbReference>
<organism evidence="1 2">
    <name type="scientific">Psychrosphaera algicola</name>
    <dbReference type="NCBI Taxonomy" id="3023714"/>
    <lineage>
        <taxon>Bacteria</taxon>
        <taxon>Pseudomonadati</taxon>
        <taxon>Pseudomonadota</taxon>
        <taxon>Gammaproteobacteria</taxon>
        <taxon>Alteromonadales</taxon>
        <taxon>Pseudoalteromonadaceae</taxon>
        <taxon>Psychrosphaera</taxon>
    </lineage>
</organism>
<dbReference type="RefSeq" id="WP_272179443.1">
    <property type="nucleotide sequence ID" value="NZ_JAQOMS010000002.1"/>
</dbReference>
<gene>
    <name evidence="1" type="ORF">PN838_00630</name>
</gene>
<evidence type="ECO:0000313" key="2">
    <source>
        <dbReference type="Proteomes" id="UP001528411"/>
    </source>
</evidence>
<protein>
    <recommendedName>
        <fullName evidence="3">Lipoprotein</fullName>
    </recommendedName>
</protein>
<comment type="caution">
    <text evidence="1">The sequence shown here is derived from an EMBL/GenBank/DDBJ whole genome shotgun (WGS) entry which is preliminary data.</text>
</comment>
<evidence type="ECO:0000313" key="1">
    <source>
        <dbReference type="EMBL" id="MDC2887621.1"/>
    </source>
</evidence>
<dbReference type="EMBL" id="JAQOMS010000002">
    <property type="protein sequence ID" value="MDC2887621.1"/>
    <property type="molecule type" value="Genomic_DNA"/>
</dbReference>
<proteinExistence type="predicted"/>
<reference evidence="1 2" key="1">
    <citation type="submission" date="2023-01" db="EMBL/GenBank/DDBJ databases">
        <title>Psychrosphaera sp. nov., isolated from marine algae.</title>
        <authorList>
            <person name="Bayburt H."/>
            <person name="Choi B.J."/>
            <person name="Kim J.M."/>
            <person name="Choi D.G."/>
            <person name="Jeon C.O."/>
        </authorList>
    </citation>
    <scope>NUCLEOTIDE SEQUENCE [LARGE SCALE GENOMIC DNA]</scope>
    <source>
        <strain evidence="1 2">G1-22</strain>
    </source>
</reference>
<evidence type="ECO:0008006" key="3">
    <source>
        <dbReference type="Google" id="ProtNLM"/>
    </source>
</evidence>
<keyword evidence="2" id="KW-1185">Reference proteome</keyword>
<name>A0ABT5F874_9GAMM</name>